<accession>A0A7I8XHJ9</accession>
<reference evidence="2" key="1">
    <citation type="submission" date="2020-09" db="EMBL/GenBank/DDBJ databases">
        <authorList>
            <person name="Kikuchi T."/>
        </authorList>
    </citation>
    <scope>NUCLEOTIDE SEQUENCE</scope>
    <source>
        <strain evidence="2">Ka4C1</strain>
    </source>
</reference>
<evidence type="ECO:0000256" key="1">
    <source>
        <dbReference type="SAM" id="SignalP"/>
    </source>
</evidence>
<feature type="chain" id="PRO_5036204534" evidence="1">
    <location>
        <begin position="19"/>
        <end position="118"/>
    </location>
</feature>
<organism evidence="2 3">
    <name type="scientific">Bursaphelenchus xylophilus</name>
    <name type="common">Pinewood nematode worm</name>
    <name type="synonym">Aphelenchoides xylophilus</name>
    <dbReference type="NCBI Taxonomy" id="6326"/>
    <lineage>
        <taxon>Eukaryota</taxon>
        <taxon>Metazoa</taxon>
        <taxon>Ecdysozoa</taxon>
        <taxon>Nematoda</taxon>
        <taxon>Chromadorea</taxon>
        <taxon>Rhabditida</taxon>
        <taxon>Tylenchina</taxon>
        <taxon>Tylenchomorpha</taxon>
        <taxon>Aphelenchoidea</taxon>
        <taxon>Aphelenchoididae</taxon>
        <taxon>Bursaphelenchus</taxon>
    </lineage>
</organism>
<dbReference type="Proteomes" id="UP000659654">
    <property type="component" value="Unassembled WGS sequence"/>
</dbReference>
<keyword evidence="1" id="KW-0732">Signal</keyword>
<dbReference type="AlphaFoldDB" id="A0A7I8XHJ9"/>
<evidence type="ECO:0000313" key="2">
    <source>
        <dbReference type="EMBL" id="CAD5208517.1"/>
    </source>
</evidence>
<dbReference type="Proteomes" id="UP000582659">
    <property type="component" value="Unassembled WGS sequence"/>
</dbReference>
<keyword evidence="3" id="KW-1185">Reference proteome</keyword>
<dbReference type="EMBL" id="CAJFCV020000001">
    <property type="protein sequence ID" value="CAG9081813.1"/>
    <property type="molecule type" value="Genomic_DNA"/>
</dbReference>
<protein>
    <submittedName>
        <fullName evidence="2">(pine wood nematode) hypothetical protein</fullName>
    </submittedName>
</protein>
<gene>
    <name evidence="2" type="ORF">BXYJ_LOCUS753</name>
</gene>
<proteinExistence type="predicted"/>
<feature type="signal peptide" evidence="1">
    <location>
        <begin position="1"/>
        <end position="18"/>
    </location>
</feature>
<name>A0A7I8XHJ9_BURXY</name>
<comment type="caution">
    <text evidence="2">The sequence shown here is derived from an EMBL/GenBank/DDBJ whole genome shotgun (WGS) entry which is preliminary data.</text>
</comment>
<evidence type="ECO:0000313" key="3">
    <source>
        <dbReference type="Proteomes" id="UP000659654"/>
    </source>
</evidence>
<sequence length="118" mass="13653">MTLFFVLLSFSLFQAALANPRENCHNALDAIEVQVIQDPKVDQQMRETILNQVTKGFVGNQQNYNNFGSQECLKGVLYCTNIIRYNVRMLSPREKRSCCRNCFVPRRARRRGFSNPFG</sequence>
<dbReference type="EMBL" id="CAJFDI010000001">
    <property type="protein sequence ID" value="CAD5208517.1"/>
    <property type="molecule type" value="Genomic_DNA"/>
</dbReference>